<keyword evidence="1" id="KW-0472">Membrane</keyword>
<keyword evidence="1" id="KW-0812">Transmembrane</keyword>
<evidence type="ECO:0000256" key="1">
    <source>
        <dbReference type="SAM" id="Phobius"/>
    </source>
</evidence>
<feature type="transmembrane region" description="Helical" evidence="1">
    <location>
        <begin position="7"/>
        <end position="27"/>
    </location>
</feature>
<proteinExistence type="predicted"/>
<reference evidence="2 3" key="1">
    <citation type="submission" date="2017-07" db="EMBL/GenBank/DDBJ databases">
        <title>Complete genome sequences and comparative analysis of the novel pathogen Francisella opportunistica.</title>
        <authorList>
            <person name="Dietrich E.A."/>
            <person name="Kingry L.C."/>
            <person name="Petersen J.M."/>
        </authorList>
    </citation>
    <scope>NUCLEOTIDE SEQUENCE [LARGE SCALE GENOMIC DNA]</scope>
    <source>
        <strain evidence="2 3">14-2155</strain>
    </source>
</reference>
<keyword evidence="3" id="KW-1185">Reference proteome</keyword>
<evidence type="ECO:0000313" key="3">
    <source>
        <dbReference type="Proteomes" id="UP000253862"/>
    </source>
</evidence>
<organism evidence="2 3">
    <name type="scientific">Francisella opportunistica</name>
    <dbReference type="NCBI Taxonomy" id="2016517"/>
    <lineage>
        <taxon>Bacteria</taxon>
        <taxon>Pseudomonadati</taxon>
        <taxon>Pseudomonadota</taxon>
        <taxon>Gammaproteobacteria</taxon>
        <taxon>Thiotrichales</taxon>
        <taxon>Francisellaceae</taxon>
        <taxon>Francisella</taxon>
    </lineage>
</organism>
<dbReference type="Proteomes" id="UP000253862">
    <property type="component" value="Chromosome"/>
</dbReference>
<feature type="transmembrane region" description="Helical" evidence="1">
    <location>
        <begin position="33"/>
        <end position="54"/>
    </location>
</feature>
<dbReference type="OrthoDB" id="5605710at2"/>
<dbReference type="AlphaFoldDB" id="A0A345JRG7"/>
<accession>A0A345JRG7</accession>
<keyword evidence="1" id="KW-1133">Transmembrane helix</keyword>
<dbReference type="RefSeq" id="WP_071629183.1">
    <property type="nucleotide sequence ID" value="NZ_CP022375.1"/>
</dbReference>
<sequence length="111" mass="13065">MKKKSLFLFMFLVILTVIVLVLFYRFAQWYEQIMGTIFSYIVMISFILFIFAPFRFIKDKKASISSFNYFKYMGVTLLALGKTIINICKQAILTVGYVVTRLFTNDQSQHK</sequence>
<protein>
    <submittedName>
        <fullName evidence="2">Uncharacterized protein</fullName>
    </submittedName>
</protein>
<dbReference type="KEGG" id="foo:CGC45_04595"/>
<name>A0A345JRG7_9GAMM</name>
<dbReference type="EMBL" id="CP022375">
    <property type="protein sequence ID" value="AXH29913.1"/>
    <property type="molecule type" value="Genomic_DNA"/>
</dbReference>
<gene>
    <name evidence="2" type="ORF">CGC43_04610</name>
</gene>
<evidence type="ECO:0000313" key="2">
    <source>
        <dbReference type="EMBL" id="AXH29913.1"/>
    </source>
</evidence>